<keyword evidence="1" id="KW-0812">Transmembrane</keyword>
<organism evidence="3 4">
    <name type="scientific">Heracleum sosnowskyi</name>
    <dbReference type="NCBI Taxonomy" id="360622"/>
    <lineage>
        <taxon>Eukaryota</taxon>
        <taxon>Viridiplantae</taxon>
        <taxon>Streptophyta</taxon>
        <taxon>Embryophyta</taxon>
        <taxon>Tracheophyta</taxon>
        <taxon>Spermatophyta</taxon>
        <taxon>Magnoliopsida</taxon>
        <taxon>eudicotyledons</taxon>
        <taxon>Gunneridae</taxon>
        <taxon>Pentapetalae</taxon>
        <taxon>asterids</taxon>
        <taxon>campanulids</taxon>
        <taxon>Apiales</taxon>
        <taxon>Apiaceae</taxon>
        <taxon>Apioideae</taxon>
        <taxon>apioid superclade</taxon>
        <taxon>Tordylieae</taxon>
        <taxon>Tordyliinae</taxon>
        <taxon>Heracleum</taxon>
    </lineage>
</organism>
<proteinExistence type="predicted"/>
<dbReference type="InterPro" id="IPR055301">
    <property type="entry name" value="Lea14-like_2"/>
</dbReference>
<dbReference type="SUPFAM" id="SSF117070">
    <property type="entry name" value="LEA14-like"/>
    <property type="match status" value="1"/>
</dbReference>
<reference evidence="3" key="2">
    <citation type="submission" date="2023-05" db="EMBL/GenBank/DDBJ databases">
        <authorList>
            <person name="Schelkunov M.I."/>
        </authorList>
    </citation>
    <scope>NUCLEOTIDE SEQUENCE</scope>
    <source>
        <strain evidence="3">Hsosn_3</strain>
        <tissue evidence="3">Leaf</tissue>
    </source>
</reference>
<protein>
    <submittedName>
        <fullName evidence="3">Immunoglobulin-like fold containing protein</fullName>
    </submittedName>
</protein>
<dbReference type="Pfam" id="PF03168">
    <property type="entry name" value="LEA_2"/>
    <property type="match status" value="1"/>
</dbReference>
<keyword evidence="1" id="KW-1133">Transmembrane helix</keyword>
<feature type="transmembrane region" description="Helical" evidence="1">
    <location>
        <begin position="42"/>
        <end position="68"/>
    </location>
</feature>
<name>A0AAD8MIS5_9APIA</name>
<evidence type="ECO:0000259" key="2">
    <source>
        <dbReference type="Pfam" id="PF03168"/>
    </source>
</evidence>
<reference evidence="3" key="1">
    <citation type="submission" date="2023-02" db="EMBL/GenBank/DDBJ databases">
        <title>Genome of toxic invasive species Heracleum sosnowskyi carries increased number of genes despite the absence of recent whole-genome duplications.</title>
        <authorList>
            <person name="Schelkunov M."/>
            <person name="Shtratnikova V."/>
            <person name="Makarenko M."/>
            <person name="Klepikova A."/>
            <person name="Omelchenko D."/>
            <person name="Novikova G."/>
            <person name="Obukhova E."/>
            <person name="Bogdanov V."/>
            <person name="Penin A."/>
            <person name="Logacheva M."/>
        </authorList>
    </citation>
    <scope>NUCLEOTIDE SEQUENCE</scope>
    <source>
        <strain evidence="3">Hsosn_3</strain>
        <tissue evidence="3">Leaf</tissue>
    </source>
</reference>
<dbReference type="EMBL" id="JAUIZM010000007">
    <property type="protein sequence ID" value="KAK1374866.1"/>
    <property type="molecule type" value="Genomic_DNA"/>
</dbReference>
<dbReference type="AlphaFoldDB" id="A0AAD8MIS5"/>
<keyword evidence="1" id="KW-0472">Membrane</keyword>
<keyword evidence="4" id="KW-1185">Reference proteome</keyword>
<dbReference type="PANTHER" id="PTHR31852">
    <property type="entry name" value="LATE EMBRYOGENESIS ABUNDANT (LEA) HYDROXYPROLINE-RICH GLYCOPROTEIN FAMILY"/>
    <property type="match status" value="1"/>
</dbReference>
<accession>A0AAD8MIS5</accession>
<dbReference type="Proteomes" id="UP001237642">
    <property type="component" value="Unassembled WGS sequence"/>
</dbReference>
<sequence>MVEKEQENALALESHRISIANDTVMPRTTEEEIEKKRVRRRFVQCCGCTSAVLVIIGVILLVLFLTVFKVKDPKINVKNVSIRGLEGVDPTNLVLNTNLTIIADVSVKNPNIASFKYKNATTEIYYENVLIGELQIPQGNAKAKKTIEMNVTANFLLDKISRVPRLVGDLTTGSLTIVTKTSIRGRVEIIEIVKKTVGVKLDCSSTIIIANQTVQDQKCTKSVKF</sequence>
<comment type="caution">
    <text evidence="3">The sequence shown here is derived from an EMBL/GenBank/DDBJ whole genome shotgun (WGS) entry which is preliminary data.</text>
</comment>
<evidence type="ECO:0000256" key="1">
    <source>
        <dbReference type="SAM" id="Phobius"/>
    </source>
</evidence>
<gene>
    <name evidence="3" type="ORF">POM88_031059</name>
</gene>
<evidence type="ECO:0000313" key="3">
    <source>
        <dbReference type="EMBL" id="KAK1374866.1"/>
    </source>
</evidence>
<feature type="domain" description="Late embryogenesis abundant protein LEA-2 subgroup" evidence="2">
    <location>
        <begin position="105"/>
        <end position="204"/>
    </location>
</feature>
<evidence type="ECO:0000313" key="4">
    <source>
        <dbReference type="Proteomes" id="UP001237642"/>
    </source>
</evidence>
<dbReference type="Gene3D" id="2.60.40.1820">
    <property type="match status" value="1"/>
</dbReference>
<dbReference type="InterPro" id="IPR004864">
    <property type="entry name" value="LEA_2"/>
</dbReference>